<sequence length="283" mass="29671">MKFGKFAPLGATMALAFATPALAQDAGGVDWTGPYVGGSFGYTFQKKDGAEHLRFDTDGDGAFDDQPRLGSGAPAFSPGTCGGAARGRTPAAGCSGDKDAIGWMGHVGYDMQFGSIVAGIVGEAGKSYISDSVTEFSTNPASYTFTRRIDWNANLRARLGYTTPGGVMPYITGGLAYAKVKNAFRQDGNGNNTFTPGNAKEDAWGWTMGGGLEAKVAPNFSIGARYLWTRYKANDYTVVAGPNANPAVAPTAFNNGFTNGQTVIGRGDKFDTQSVMATASFRF</sequence>
<evidence type="ECO:0000259" key="6">
    <source>
        <dbReference type="Pfam" id="PF13505"/>
    </source>
</evidence>
<comment type="similarity">
    <text evidence="4">Belongs to the Omp25/RopB family.</text>
</comment>
<evidence type="ECO:0000256" key="1">
    <source>
        <dbReference type="ARBA" id="ARBA00004370"/>
    </source>
</evidence>
<gene>
    <name evidence="7" type="ORF">SAMIE_1014290</name>
</gene>
<evidence type="ECO:0000256" key="3">
    <source>
        <dbReference type="ARBA" id="ARBA00023136"/>
    </source>
</evidence>
<dbReference type="PANTHER" id="PTHR34001">
    <property type="entry name" value="BLL7405 PROTEIN"/>
    <property type="match status" value="1"/>
</dbReference>
<dbReference type="SUPFAM" id="SSF56925">
    <property type="entry name" value="OMPA-like"/>
    <property type="match status" value="1"/>
</dbReference>
<feature type="signal peptide" evidence="5">
    <location>
        <begin position="1"/>
        <end position="23"/>
    </location>
</feature>
<dbReference type="KEGG" id="sami:SAMIE_1014290"/>
<reference evidence="7 8" key="1">
    <citation type="submission" date="2018-05" db="EMBL/GenBank/DDBJ databases">
        <title>Complete Genome Sequence of the Nonylphenol-Degrading Bacterium Sphingobium amiense DSM 16289T.</title>
        <authorList>
            <person name="Ootsuka M."/>
            <person name="Nishizawa T."/>
            <person name="Ohta H."/>
        </authorList>
    </citation>
    <scope>NUCLEOTIDE SEQUENCE [LARGE SCALE GENOMIC DNA]</scope>
    <source>
        <strain evidence="7 8">DSM 16289</strain>
    </source>
</reference>
<evidence type="ECO:0000313" key="8">
    <source>
        <dbReference type="Proteomes" id="UP000279959"/>
    </source>
</evidence>
<proteinExistence type="inferred from homology"/>
<dbReference type="InterPro" id="IPR051692">
    <property type="entry name" value="OMP-like"/>
</dbReference>
<name>A0A494W429_9SPHN</name>
<keyword evidence="8" id="KW-1185">Reference proteome</keyword>
<comment type="subcellular location">
    <subcellularLocation>
        <location evidence="1">Membrane</location>
    </subcellularLocation>
</comment>
<dbReference type="PANTHER" id="PTHR34001:SF3">
    <property type="entry name" value="BLL7405 PROTEIN"/>
    <property type="match status" value="1"/>
</dbReference>
<dbReference type="Gene3D" id="2.40.160.20">
    <property type="match status" value="1"/>
</dbReference>
<evidence type="ECO:0000256" key="4">
    <source>
        <dbReference type="ARBA" id="ARBA00038306"/>
    </source>
</evidence>
<dbReference type="InterPro" id="IPR011250">
    <property type="entry name" value="OMP/PagP_B-barrel"/>
</dbReference>
<evidence type="ECO:0000256" key="5">
    <source>
        <dbReference type="SAM" id="SignalP"/>
    </source>
</evidence>
<evidence type="ECO:0000313" key="7">
    <source>
        <dbReference type="EMBL" id="BBD97928.1"/>
    </source>
</evidence>
<dbReference type="InterPro" id="IPR027385">
    <property type="entry name" value="Beta-barrel_OMP"/>
</dbReference>
<dbReference type="Pfam" id="PF13505">
    <property type="entry name" value="OMP_b-brl"/>
    <property type="match status" value="1"/>
</dbReference>
<dbReference type="EMBL" id="AP018664">
    <property type="protein sequence ID" value="BBD97928.1"/>
    <property type="molecule type" value="Genomic_DNA"/>
</dbReference>
<keyword evidence="2 5" id="KW-0732">Signal</keyword>
<feature type="chain" id="PRO_5019775406" evidence="5">
    <location>
        <begin position="24"/>
        <end position="283"/>
    </location>
</feature>
<keyword evidence="3" id="KW-0472">Membrane</keyword>
<dbReference type="GO" id="GO:0016020">
    <property type="term" value="C:membrane"/>
    <property type="evidence" value="ECO:0007669"/>
    <property type="project" value="UniProtKB-SubCell"/>
</dbReference>
<dbReference type="Proteomes" id="UP000279959">
    <property type="component" value="Chromosome"/>
</dbReference>
<organism evidence="7 8">
    <name type="scientific">Sphingobium amiense</name>
    <dbReference type="NCBI Taxonomy" id="135719"/>
    <lineage>
        <taxon>Bacteria</taxon>
        <taxon>Pseudomonadati</taxon>
        <taxon>Pseudomonadota</taxon>
        <taxon>Alphaproteobacteria</taxon>
        <taxon>Sphingomonadales</taxon>
        <taxon>Sphingomonadaceae</taxon>
        <taxon>Sphingobium</taxon>
    </lineage>
</organism>
<accession>A0A494W429</accession>
<dbReference type="RefSeq" id="WP_066697273.1">
    <property type="nucleotide sequence ID" value="NZ_AP018664.1"/>
</dbReference>
<evidence type="ECO:0000256" key="2">
    <source>
        <dbReference type="ARBA" id="ARBA00022729"/>
    </source>
</evidence>
<protein>
    <submittedName>
        <fullName evidence="7">Porin family protein</fullName>
    </submittedName>
</protein>
<dbReference type="AlphaFoldDB" id="A0A494W429"/>
<feature type="domain" description="Outer membrane protein beta-barrel" evidence="6">
    <location>
        <begin position="10"/>
        <end position="235"/>
    </location>
</feature>